<dbReference type="AlphaFoldDB" id="A0A1H0JB31"/>
<evidence type="ECO:0000313" key="1">
    <source>
        <dbReference type="EMBL" id="SDO40958.1"/>
    </source>
</evidence>
<sequence length="34" mass="3752">MPATSRPVVGMAHSYKKHYPATPALKENRIASKN</sequence>
<reference evidence="1" key="1">
    <citation type="submission" date="2016-10" db="EMBL/GenBank/DDBJ databases">
        <authorList>
            <person name="de Groot N.N."/>
        </authorList>
    </citation>
    <scope>NUCLEOTIDE SEQUENCE [LARGE SCALE GENOMIC DNA]</scope>
    <source>
        <strain evidence="1">JCM 21621</strain>
    </source>
</reference>
<dbReference type="EMBL" id="FNIJ01000011">
    <property type="protein sequence ID" value="SDO40958.1"/>
    <property type="molecule type" value="Genomic_DNA"/>
</dbReference>
<organism evidence="1 2">
    <name type="scientific">Pseudomonas jinjuensis</name>
    <dbReference type="NCBI Taxonomy" id="198616"/>
    <lineage>
        <taxon>Bacteria</taxon>
        <taxon>Pseudomonadati</taxon>
        <taxon>Pseudomonadota</taxon>
        <taxon>Gammaproteobacteria</taxon>
        <taxon>Pseudomonadales</taxon>
        <taxon>Pseudomonadaceae</taxon>
        <taxon>Pseudomonas</taxon>
    </lineage>
</organism>
<name>A0A1H0JB31_9PSED</name>
<proteinExistence type="predicted"/>
<keyword evidence="2" id="KW-1185">Reference proteome</keyword>
<accession>A0A1H0JB31</accession>
<dbReference type="Proteomes" id="UP000242957">
    <property type="component" value="Unassembled WGS sequence"/>
</dbReference>
<gene>
    <name evidence="1" type="ORF">SAMN05216193_11118</name>
</gene>
<evidence type="ECO:0000313" key="2">
    <source>
        <dbReference type="Proteomes" id="UP000242957"/>
    </source>
</evidence>
<protein>
    <submittedName>
        <fullName evidence="1">Uncharacterized protein</fullName>
    </submittedName>
</protein>